<accession>A0A371XB34</accession>
<sequence>MAVSKPILKDAKPAGEDLSEALFLLVKLNSSGAYVKAAAGDLPAGSVYEAAKQGDPVTVDCKGLIKVKLGGAVTAGGEVSAGANGLAVASAAAGEGFAVARESGVANQIICVITK</sequence>
<name>A0A371XB34_9HYPH</name>
<dbReference type="Proteomes" id="UP000264310">
    <property type="component" value="Unassembled WGS sequence"/>
</dbReference>
<protein>
    <recommendedName>
        <fullName evidence="3">DUF2190 family protein</fullName>
    </recommendedName>
</protein>
<keyword evidence="2" id="KW-1185">Reference proteome</keyword>
<organism evidence="1 2">
    <name type="scientific">Fulvimarina endophytica</name>
    <dbReference type="NCBI Taxonomy" id="2293836"/>
    <lineage>
        <taxon>Bacteria</taxon>
        <taxon>Pseudomonadati</taxon>
        <taxon>Pseudomonadota</taxon>
        <taxon>Alphaproteobacteria</taxon>
        <taxon>Hyphomicrobiales</taxon>
        <taxon>Aurantimonadaceae</taxon>
        <taxon>Fulvimarina</taxon>
    </lineage>
</organism>
<comment type="caution">
    <text evidence="1">The sequence shown here is derived from an EMBL/GenBank/DDBJ whole genome shotgun (WGS) entry which is preliminary data.</text>
</comment>
<dbReference type="RefSeq" id="WP_116681708.1">
    <property type="nucleotide sequence ID" value="NZ_QURL01000001.1"/>
</dbReference>
<dbReference type="AlphaFoldDB" id="A0A371XB34"/>
<evidence type="ECO:0000313" key="1">
    <source>
        <dbReference type="EMBL" id="RFC66455.1"/>
    </source>
</evidence>
<gene>
    <name evidence="1" type="ORF">DYI37_03150</name>
</gene>
<evidence type="ECO:0008006" key="3">
    <source>
        <dbReference type="Google" id="ProtNLM"/>
    </source>
</evidence>
<reference evidence="1 2" key="1">
    <citation type="submission" date="2018-08" db="EMBL/GenBank/DDBJ databases">
        <title>Fulvimarina sp. 85, whole genome shotgun sequence.</title>
        <authorList>
            <person name="Tuo L."/>
        </authorList>
    </citation>
    <scope>NUCLEOTIDE SEQUENCE [LARGE SCALE GENOMIC DNA]</scope>
    <source>
        <strain evidence="1 2">85</strain>
    </source>
</reference>
<evidence type="ECO:0000313" key="2">
    <source>
        <dbReference type="Proteomes" id="UP000264310"/>
    </source>
</evidence>
<dbReference type="EMBL" id="QURL01000001">
    <property type="protein sequence ID" value="RFC66455.1"/>
    <property type="molecule type" value="Genomic_DNA"/>
</dbReference>
<proteinExistence type="predicted"/>